<dbReference type="Pfam" id="PF00078">
    <property type="entry name" value="RVT_1"/>
    <property type="match status" value="1"/>
</dbReference>
<organism evidence="2">
    <name type="scientific">Fagus sylvatica</name>
    <name type="common">Beechnut</name>
    <dbReference type="NCBI Taxonomy" id="28930"/>
    <lineage>
        <taxon>Eukaryota</taxon>
        <taxon>Viridiplantae</taxon>
        <taxon>Streptophyta</taxon>
        <taxon>Embryophyta</taxon>
        <taxon>Tracheophyta</taxon>
        <taxon>Spermatophyta</taxon>
        <taxon>Magnoliopsida</taxon>
        <taxon>eudicotyledons</taxon>
        <taxon>Gunneridae</taxon>
        <taxon>Pentapetalae</taxon>
        <taxon>rosids</taxon>
        <taxon>fabids</taxon>
        <taxon>Fagales</taxon>
        <taxon>Fagaceae</taxon>
        <taxon>Fagus</taxon>
    </lineage>
</organism>
<gene>
    <name evidence="2" type="ORF">FSB_LOCUS44173</name>
</gene>
<dbReference type="Gene3D" id="3.60.10.10">
    <property type="entry name" value="Endonuclease/exonuclease/phosphatase"/>
    <property type="match status" value="1"/>
</dbReference>
<sequence>MARPTTIRNLKALVRSFNPNCIFLQETKLEVSKVAVIVERLRFLKHCIIPSVGIAGGLCLAWKEKIKLEVTLANQNIINALIFSEPQNQPWMISLVHAPSNRQRRKVDYLLEKFLDLSCDLFWTPVISLTWVLKKRISRIISEIEEVQRLEPNEENISLEQRLQWEYHESLRREEALWRQKSRISWLTTPDLNTRFFHVTTTVRRRRNQICFLKNETGRWVQGAEAIGNCFVSSFSTLFELSNSPFPDELCNLLEPVISDDDNSYLCSVPSDEEIKETLFSMSSHKSPGPDGFSPLFFKHYWCFVNKEVVEAVKNFFQSGRLLKQLNHTFIALIPKVEGAASVNQFRPISLCNVIYKLISKILASRLKTMLPKFISPWQGAFVPGRLIQDNSIIAFEVINAMKNSKGKQGYMALKMDMEKA</sequence>
<dbReference type="PANTHER" id="PTHR46890">
    <property type="entry name" value="NON-LTR RETROLELEMENT REVERSE TRANSCRIPTASE-LIKE PROTEIN-RELATED"/>
    <property type="match status" value="1"/>
</dbReference>
<protein>
    <recommendedName>
        <fullName evidence="1">Reverse transcriptase domain-containing protein</fullName>
    </recommendedName>
</protein>
<evidence type="ECO:0000259" key="1">
    <source>
        <dbReference type="Pfam" id="PF00078"/>
    </source>
</evidence>
<dbReference type="InterPro" id="IPR000477">
    <property type="entry name" value="RT_dom"/>
</dbReference>
<proteinExistence type="predicted"/>
<accession>A0A2N9HXB0</accession>
<dbReference type="PANTHER" id="PTHR46890:SF48">
    <property type="entry name" value="RNA-DIRECTED DNA POLYMERASE"/>
    <property type="match status" value="1"/>
</dbReference>
<reference evidence="2" key="1">
    <citation type="submission" date="2018-02" db="EMBL/GenBank/DDBJ databases">
        <authorList>
            <person name="Cohen D.B."/>
            <person name="Kent A.D."/>
        </authorList>
    </citation>
    <scope>NUCLEOTIDE SEQUENCE</scope>
</reference>
<dbReference type="InterPro" id="IPR043502">
    <property type="entry name" value="DNA/RNA_pol_sf"/>
</dbReference>
<dbReference type="SUPFAM" id="SSF56672">
    <property type="entry name" value="DNA/RNA polymerases"/>
    <property type="match status" value="1"/>
</dbReference>
<dbReference type="SUPFAM" id="SSF56219">
    <property type="entry name" value="DNase I-like"/>
    <property type="match status" value="1"/>
</dbReference>
<name>A0A2N9HXB0_FAGSY</name>
<feature type="domain" description="Reverse transcriptase" evidence="1">
    <location>
        <begin position="335"/>
        <end position="421"/>
    </location>
</feature>
<dbReference type="EMBL" id="OIVN01004248">
    <property type="protein sequence ID" value="SPD16291.1"/>
    <property type="molecule type" value="Genomic_DNA"/>
</dbReference>
<dbReference type="InterPro" id="IPR036691">
    <property type="entry name" value="Endo/exonu/phosph_ase_sf"/>
</dbReference>
<dbReference type="AlphaFoldDB" id="A0A2N9HXB0"/>
<dbReference type="InterPro" id="IPR052343">
    <property type="entry name" value="Retrotransposon-Effector_Assoc"/>
</dbReference>
<evidence type="ECO:0000313" key="2">
    <source>
        <dbReference type="EMBL" id="SPD16291.1"/>
    </source>
</evidence>